<sequence>MSTPRFNPNKNAPVGAFMSATKSESVSDSENKSGTTPVTESASVSTSKSEDASAIIPISESTPTSKNEYASASASEYASDPSKAEKKANKNESTGINASASGHASSVNSSASVSGGLADHLAKAKEPKFEDLYAKTNVWIQKDLLAIVDAVTKQAKPGLKKTIFNEALKMYLKANGLLK</sequence>
<evidence type="ECO:0000256" key="1">
    <source>
        <dbReference type="SAM" id="MobiDB-lite"/>
    </source>
</evidence>
<feature type="compositionally biased region" description="Low complexity" evidence="1">
    <location>
        <begin position="97"/>
        <end position="112"/>
    </location>
</feature>
<feature type="compositionally biased region" description="Polar residues" evidence="1">
    <location>
        <begin position="1"/>
        <end position="10"/>
    </location>
</feature>
<proteinExistence type="predicted"/>
<dbReference type="AlphaFoldDB" id="A0A4R1PWS7"/>
<evidence type="ECO:0000313" key="3">
    <source>
        <dbReference type="Proteomes" id="UP000295063"/>
    </source>
</evidence>
<feature type="region of interest" description="Disordered" evidence="1">
    <location>
        <begin position="1"/>
        <end position="112"/>
    </location>
</feature>
<organism evidence="2 3">
    <name type="scientific">Anaerospora hongkongensis</name>
    <dbReference type="NCBI Taxonomy" id="244830"/>
    <lineage>
        <taxon>Bacteria</taxon>
        <taxon>Bacillati</taxon>
        <taxon>Bacillota</taxon>
        <taxon>Negativicutes</taxon>
        <taxon>Selenomonadales</taxon>
        <taxon>Sporomusaceae</taxon>
        <taxon>Anaerospora</taxon>
    </lineage>
</organism>
<protein>
    <submittedName>
        <fullName evidence="2">Uncharacterized protein</fullName>
    </submittedName>
</protein>
<dbReference type="RefSeq" id="WP_132083541.1">
    <property type="nucleotide sequence ID" value="NZ_SLUI01000023.1"/>
</dbReference>
<comment type="caution">
    <text evidence="2">The sequence shown here is derived from an EMBL/GenBank/DDBJ whole genome shotgun (WGS) entry which is preliminary data.</text>
</comment>
<feature type="compositionally biased region" description="Low complexity" evidence="1">
    <location>
        <begin position="68"/>
        <end position="79"/>
    </location>
</feature>
<keyword evidence="3" id="KW-1185">Reference proteome</keyword>
<accession>A0A4R1PWS7</accession>
<evidence type="ECO:0000313" key="2">
    <source>
        <dbReference type="EMBL" id="TCL32217.1"/>
    </source>
</evidence>
<reference evidence="2 3" key="1">
    <citation type="submission" date="2019-03" db="EMBL/GenBank/DDBJ databases">
        <title>Genomic Encyclopedia of Type Strains, Phase IV (KMG-IV): sequencing the most valuable type-strain genomes for metagenomic binning, comparative biology and taxonomic classification.</title>
        <authorList>
            <person name="Goeker M."/>
        </authorList>
    </citation>
    <scope>NUCLEOTIDE SEQUENCE [LARGE SCALE GENOMIC DNA]</scope>
    <source>
        <strain evidence="2 3">DSM 15969</strain>
    </source>
</reference>
<gene>
    <name evidence="2" type="ORF">EV210_12337</name>
</gene>
<feature type="compositionally biased region" description="Polar residues" evidence="1">
    <location>
        <begin position="20"/>
        <end position="47"/>
    </location>
</feature>
<dbReference type="EMBL" id="SLUI01000023">
    <property type="protein sequence ID" value="TCL32217.1"/>
    <property type="molecule type" value="Genomic_DNA"/>
</dbReference>
<name>A0A4R1PWS7_9FIRM</name>
<dbReference type="Proteomes" id="UP000295063">
    <property type="component" value="Unassembled WGS sequence"/>
</dbReference>